<organism evidence="2 3">
    <name type="scientific">Phialophora macrospora</name>
    <dbReference type="NCBI Taxonomy" id="1851006"/>
    <lineage>
        <taxon>Eukaryota</taxon>
        <taxon>Fungi</taxon>
        <taxon>Dikarya</taxon>
        <taxon>Ascomycota</taxon>
        <taxon>Pezizomycotina</taxon>
        <taxon>Eurotiomycetes</taxon>
        <taxon>Chaetothyriomycetidae</taxon>
        <taxon>Chaetothyriales</taxon>
        <taxon>Herpotrichiellaceae</taxon>
        <taxon>Phialophora</taxon>
    </lineage>
</organism>
<dbReference type="HOGENOM" id="CLU_655514_0_0_1"/>
<keyword evidence="3" id="KW-1185">Reference proteome</keyword>
<protein>
    <submittedName>
        <fullName evidence="2">Uncharacterized protein</fullName>
    </submittedName>
</protein>
<dbReference type="EMBL" id="KN846956">
    <property type="protein sequence ID" value="KIW72316.1"/>
    <property type="molecule type" value="Genomic_DNA"/>
</dbReference>
<feature type="region of interest" description="Disordered" evidence="1">
    <location>
        <begin position="390"/>
        <end position="419"/>
    </location>
</feature>
<proteinExistence type="predicted"/>
<evidence type="ECO:0000313" key="3">
    <source>
        <dbReference type="Proteomes" id="UP000054266"/>
    </source>
</evidence>
<reference evidence="2 3" key="1">
    <citation type="submission" date="2015-01" db="EMBL/GenBank/DDBJ databases">
        <title>The Genome Sequence of Capronia semiimmersa CBS27337.</title>
        <authorList>
            <consortium name="The Broad Institute Genomics Platform"/>
            <person name="Cuomo C."/>
            <person name="de Hoog S."/>
            <person name="Gorbushina A."/>
            <person name="Stielow B."/>
            <person name="Teixiera M."/>
            <person name="Abouelleil A."/>
            <person name="Chapman S.B."/>
            <person name="Priest M."/>
            <person name="Young S.K."/>
            <person name="Wortman J."/>
            <person name="Nusbaum C."/>
            <person name="Birren B."/>
        </authorList>
    </citation>
    <scope>NUCLEOTIDE SEQUENCE [LARGE SCALE GENOMIC DNA]</scope>
    <source>
        <strain evidence="2 3">CBS 27337</strain>
    </source>
</reference>
<dbReference type="AlphaFoldDB" id="A0A0D2D420"/>
<dbReference type="Proteomes" id="UP000054266">
    <property type="component" value="Unassembled WGS sequence"/>
</dbReference>
<evidence type="ECO:0000256" key="1">
    <source>
        <dbReference type="SAM" id="MobiDB-lite"/>
    </source>
</evidence>
<gene>
    <name evidence="2" type="ORF">PV04_00520</name>
</gene>
<name>A0A0D2D420_9EURO</name>
<evidence type="ECO:0000313" key="2">
    <source>
        <dbReference type="EMBL" id="KIW72316.1"/>
    </source>
</evidence>
<sequence length="419" mass="46505">MQAEQINRRLGIPIETRATAIYTDLGSTEDQPRSVAICPNRKCVAYGCRMGLELYWVDALTGGDLNRWFPLAAPSDYLYFLPQRAGVDSRKKLRLISSAAGPVAPQLVRSDSTPAKWKYWPTSASFGRRQSLTRLFFGSLPFPSPAGDPDTSSGSESPPRTDEVQGVLRTVDCDHFCAIPVSDGFHLVFTDPSSGSVCLGSDAPLGGPTKLVRKVMFIPPGRDEGQRRPSPLRYAIGKALEWGLRLVVVYDNDQVVLYSVPSDIFRKLRNQKGNADVWDENSGVLGQSDLIMDSLMARGGNDTVDEERDTSDFAYLPLQLAGSVISSVDGRVVDDLAVQSEYGGLSVWMFYRSGIAELYNIYAPRGHQVRKRYLGDNGLVYDKTRELQGHSEIRTQTSRDKEKENNDKHVKWAGQETRD</sequence>
<accession>A0A0D2D420</accession>